<dbReference type="SUPFAM" id="SSF56112">
    <property type="entry name" value="Protein kinase-like (PK-like)"/>
    <property type="match status" value="1"/>
</dbReference>
<feature type="domain" description="Protein kinase" evidence="5">
    <location>
        <begin position="12"/>
        <end position="397"/>
    </location>
</feature>
<dbReference type="Gene3D" id="3.30.200.20">
    <property type="entry name" value="Phosphorylase Kinase, domain 1"/>
    <property type="match status" value="1"/>
</dbReference>
<dbReference type="InterPro" id="IPR000719">
    <property type="entry name" value="Prot_kinase_dom"/>
</dbReference>
<dbReference type="GO" id="GO:0000407">
    <property type="term" value="C:phagophore assembly site"/>
    <property type="evidence" value="ECO:0007669"/>
    <property type="project" value="TreeGrafter"/>
</dbReference>
<dbReference type="InterPro" id="IPR045269">
    <property type="entry name" value="Atg1-like"/>
</dbReference>
<dbReference type="GO" id="GO:0005829">
    <property type="term" value="C:cytosol"/>
    <property type="evidence" value="ECO:0007669"/>
    <property type="project" value="TreeGrafter"/>
</dbReference>
<dbReference type="EMBL" id="MN739890">
    <property type="protein sequence ID" value="QHT76199.1"/>
    <property type="molecule type" value="Genomic_DNA"/>
</dbReference>
<dbReference type="InterPro" id="IPR008271">
    <property type="entry name" value="Ser/Thr_kinase_AS"/>
</dbReference>
<organism evidence="6">
    <name type="scientific">viral metagenome</name>
    <dbReference type="NCBI Taxonomy" id="1070528"/>
    <lineage>
        <taxon>unclassified sequences</taxon>
        <taxon>metagenomes</taxon>
        <taxon>organismal metagenomes</taxon>
    </lineage>
</organism>
<proteinExistence type="predicted"/>
<dbReference type="AlphaFoldDB" id="A0A6C0H6U3"/>
<reference evidence="6" key="1">
    <citation type="journal article" date="2020" name="Nature">
        <title>Giant virus diversity and host interactions through global metagenomics.</title>
        <authorList>
            <person name="Schulz F."/>
            <person name="Roux S."/>
            <person name="Paez-Espino D."/>
            <person name="Jungbluth S."/>
            <person name="Walsh D.A."/>
            <person name="Denef V.J."/>
            <person name="McMahon K.D."/>
            <person name="Konstantinidis K.T."/>
            <person name="Eloe-Fadrosh E.A."/>
            <person name="Kyrpides N.C."/>
            <person name="Woyke T."/>
        </authorList>
    </citation>
    <scope>NUCLEOTIDE SEQUENCE</scope>
    <source>
        <strain evidence="6">GVMAG-M-3300023179-73</strain>
    </source>
</reference>
<dbReference type="InterPro" id="IPR011009">
    <property type="entry name" value="Kinase-like_dom_sf"/>
</dbReference>
<evidence type="ECO:0000259" key="5">
    <source>
        <dbReference type="PROSITE" id="PS50011"/>
    </source>
</evidence>
<dbReference type="GO" id="GO:0005524">
    <property type="term" value="F:ATP binding"/>
    <property type="evidence" value="ECO:0007669"/>
    <property type="project" value="UniProtKB-KW"/>
</dbReference>
<dbReference type="GO" id="GO:0005776">
    <property type="term" value="C:autophagosome"/>
    <property type="evidence" value="ECO:0007669"/>
    <property type="project" value="TreeGrafter"/>
</dbReference>
<evidence type="ECO:0000256" key="4">
    <source>
        <dbReference type="ARBA" id="ARBA00022840"/>
    </source>
</evidence>
<evidence type="ECO:0000313" key="6">
    <source>
        <dbReference type="EMBL" id="QHT76199.1"/>
    </source>
</evidence>
<evidence type="ECO:0000256" key="1">
    <source>
        <dbReference type="ARBA" id="ARBA00022679"/>
    </source>
</evidence>
<name>A0A6C0H6U3_9ZZZZ</name>
<dbReference type="GO" id="GO:0004674">
    <property type="term" value="F:protein serine/threonine kinase activity"/>
    <property type="evidence" value="ECO:0007669"/>
    <property type="project" value="InterPro"/>
</dbReference>
<dbReference type="GO" id="GO:0010506">
    <property type="term" value="P:regulation of autophagy"/>
    <property type="evidence" value="ECO:0007669"/>
    <property type="project" value="InterPro"/>
</dbReference>
<accession>A0A6C0H6U3</accession>
<dbReference type="GO" id="GO:0016020">
    <property type="term" value="C:membrane"/>
    <property type="evidence" value="ECO:0007669"/>
    <property type="project" value="TreeGrafter"/>
</dbReference>
<dbReference type="PROSITE" id="PS00108">
    <property type="entry name" value="PROTEIN_KINASE_ST"/>
    <property type="match status" value="1"/>
</dbReference>
<dbReference type="PROSITE" id="PS50011">
    <property type="entry name" value="PROTEIN_KINASE_DOM"/>
    <property type="match status" value="1"/>
</dbReference>
<dbReference type="GO" id="GO:0000045">
    <property type="term" value="P:autophagosome assembly"/>
    <property type="evidence" value="ECO:0007669"/>
    <property type="project" value="TreeGrafter"/>
</dbReference>
<dbReference type="PANTHER" id="PTHR24348">
    <property type="entry name" value="SERINE/THREONINE-PROTEIN KINASE UNC-51-RELATED"/>
    <property type="match status" value="1"/>
</dbReference>
<evidence type="ECO:0000256" key="2">
    <source>
        <dbReference type="ARBA" id="ARBA00022741"/>
    </source>
</evidence>
<keyword evidence="3" id="KW-0418">Kinase</keyword>
<keyword evidence="4" id="KW-0067">ATP-binding</keyword>
<dbReference type="Gene3D" id="1.10.510.10">
    <property type="entry name" value="Transferase(Phosphotransferase) domain 1"/>
    <property type="match status" value="1"/>
</dbReference>
<keyword evidence="1" id="KW-0808">Transferase</keyword>
<dbReference type="SMART" id="SM00220">
    <property type="entry name" value="S_TKc"/>
    <property type="match status" value="1"/>
</dbReference>
<dbReference type="Pfam" id="PF00069">
    <property type="entry name" value="Pkinase"/>
    <property type="match status" value="1"/>
</dbReference>
<protein>
    <recommendedName>
        <fullName evidence="5">Protein kinase domain-containing protein</fullName>
    </recommendedName>
</protein>
<sequence length="485" mass="56198">MNHVSSEKMDQLDIIKQIGKGSFSKVYLCRFKDTYLNDPLGLLSRDSQVIGQEFIVKEINLQSLVSKYINNNAEQRQKRNRKVLNIKNHYDPVAPNITPYSQNTGFIVRGDIAAKSKEEEYYYKRLRDLIESEVEVLSVLEHPNIIRFQGCVQNECVYYLNMEYCNGGDVHQLLKEDVICERNVFGGFSRNLVYNFVLQAGRGLQYIHDLGLLHRDIKLQNILIKIDNLNDDNGITFKISDFGFACLDVQTKHNLEISNEIEKILTKKYYKLCGTPYYMAPEIILNMNSLENFTQYEYEHNKHTTPQDFYNSKIDVWSFGICVYELICNILPFSHIKNIKDLERFYQMNPQDFFNKRVVSVEKFDKVLAHVLSRLLQVDPSKRANLGEVIDYIDKALNTNTTKTTTNEGLDLTAVIKCDDNIYASLGEEGVSKLKQHIVSEPIEKAMMDTVQLSESWEKVNKSSSLILKMSVEKGFMDWLMNKKK</sequence>
<evidence type="ECO:0000256" key="3">
    <source>
        <dbReference type="ARBA" id="ARBA00022777"/>
    </source>
</evidence>
<keyword evidence="2" id="KW-0547">Nucleotide-binding</keyword>
<dbReference type="PANTHER" id="PTHR24348:SF22">
    <property type="entry name" value="NON-SPECIFIC SERINE_THREONINE PROTEIN KINASE"/>
    <property type="match status" value="1"/>
</dbReference>